<keyword evidence="1" id="KW-0808">Transferase</keyword>
<comment type="caution">
    <text evidence="4">The sequence shown here is derived from an EMBL/GenBank/DDBJ whole genome shotgun (WGS) entry which is preliminary data.</text>
</comment>
<dbReference type="RefSeq" id="WP_188463250.1">
    <property type="nucleotide sequence ID" value="NZ_BAABHU010000006.1"/>
</dbReference>
<evidence type="ECO:0000259" key="3">
    <source>
        <dbReference type="Pfam" id="PF00685"/>
    </source>
</evidence>
<dbReference type="EMBL" id="BMEC01000006">
    <property type="protein sequence ID" value="GGC36012.1"/>
    <property type="molecule type" value="Genomic_DNA"/>
</dbReference>
<evidence type="ECO:0000256" key="2">
    <source>
        <dbReference type="ARBA" id="ARBA00023180"/>
    </source>
</evidence>
<evidence type="ECO:0000313" key="5">
    <source>
        <dbReference type="Proteomes" id="UP000636010"/>
    </source>
</evidence>
<name>A0ABQ1M7Z9_9BACT</name>
<organism evidence="4 5">
    <name type="scientific">Marivirga lumbricoides</name>
    <dbReference type="NCBI Taxonomy" id="1046115"/>
    <lineage>
        <taxon>Bacteria</taxon>
        <taxon>Pseudomonadati</taxon>
        <taxon>Bacteroidota</taxon>
        <taxon>Cytophagia</taxon>
        <taxon>Cytophagales</taxon>
        <taxon>Marivirgaceae</taxon>
        <taxon>Marivirga</taxon>
    </lineage>
</organism>
<feature type="domain" description="Sulfotransferase" evidence="3">
    <location>
        <begin position="26"/>
        <end position="259"/>
    </location>
</feature>
<protein>
    <recommendedName>
        <fullName evidence="3">Sulfotransferase domain-containing protein</fullName>
    </recommendedName>
</protein>
<dbReference type="InterPro" id="IPR037359">
    <property type="entry name" value="NST/OST"/>
</dbReference>
<dbReference type="Gene3D" id="3.40.50.300">
    <property type="entry name" value="P-loop containing nucleotide triphosphate hydrolases"/>
    <property type="match status" value="1"/>
</dbReference>
<evidence type="ECO:0000256" key="1">
    <source>
        <dbReference type="ARBA" id="ARBA00022679"/>
    </source>
</evidence>
<keyword evidence="5" id="KW-1185">Reference proteome</keyword>
<dbReference type="InterPro" id="IPR000863">
    <property type="entry name" value="Sulfotransferase_dom"/>
</dbReference>
<gene>
    <name evidence="4" type="ORF">GCM10011506_21790</name>
</gene>
<dbReference type="Pfam" id="PF00685">
    <property type="entry name" value="Sulfotransfer_1"/>
    <property type="match status" value="1"/>
</dbReference>
<dbReference type="Proteomes" id="UP000636010">
    <property type="component" value="Unassembled WGS sequence"/>
</dbReference>
<dbReference type="PANTHER" id="PTHR10605">
    <property type="entry name" value="HEPARAN SULFATE SULFOTRANSFERASE"/>
    <property type="match status" value="1"/>
</dbReference>
<sequence length="327" mass="38584">MKDSLRVNPPISKFVIDKSSINFIGIGAQKAGTSWLFSNLKKLPDFSLGIKEIHYFDKNKKYSSPNTLSESKVYKRVLIYEWVKFVVIMFIKAILRLDFIQINWALKWMFYNYNDEWYLSLFKNLKGFSGEISPSYAILEENDIRKMYKLAPDAKIIFILRDPIERAWSHYRFSRKHSSKKSRSKFKHESIIDFINSDDQLLRSNYIDTLEKYSKIFPEAQILVCFYDAIIDCPEKLLKEIVQFIGANPNNIDRNCDLLEKVNVSKVIDCPSEIEEYLKKHYYGLINQLAETYGGYFNVWLQKNYSEKPYNIDVTNSSFCLQITNKR</sequence>
<dbReference type="InterPro" id="IPR027417">
    <property type="entry name" value="P-loop_NTPase"/>
</dbReference>
<dbReference type="SUPFAM" id="SSF52540">
    <property type="entry name" value="P-loop containing nucleoside triphosphate hydrolases"/>
    <property type="match status" value="1"/>
</dbReference>
<accession>A0ABQ1M7Z9</accession>
<evidence type="ECO:0000313" key="4">
    <source>
        <dbReference type="EMBL" id="GGC36012.1"/>
    </source>
</evidence>
<proteinExistence type="predicted"/>
<reference evidence="5" key="1">
    <citation type="journal article" date="2019" name="Int. J. Syst. Evol. Microbiol.">
        <title>The Global Catalogue of Microorganisms (GCM) 10K type strain sequencing project: providing services to taxonomists for standard genome sequencing and annotation.</title>
        <authorList>
            <consortium name="The Broad Institute Genomics Platform"/>
            <consortium name="The Broad Institute Genome Sequencing Center for Infectious Disease"/>
            <person name="Wu L."/>
            <person name="Ma J."/>
        </authorList>
    </citation>
    <scope>NUCLEOTIDE SEQUENCE [LARGE SCALE GENOMIC DNA]</scope>
    <source>
        <strain evidence="5">CGMCC 1.10832</strain>
    </source>
</reference>
<dbReference type="PANTHER" id="PTHR10605:SF56">
    <property type="entry name" value="BIFUNCTIONAL HEPARAN SULFATE N-DEACETYLASE_N-SULFOTRANSFERASE"/>
    <property type="match status" value="1"/>
</dbReference>
<keyword evidence="2" id="KW-0325">Glycoprotein</keyword>